<evidence type="ECO:0000256" key="1">
    <source>
        <dbReference type="SAM" id="SignalP"/>
    </source>
</evidence>
<dbReference type="Proteomes" id="UP000583266">
    <property type="component" value="Unassembled WGS sequence"/>
</dbReference>
<evidence type="ECO:0000313" key="3">
    <source>
        <dbReference type="Proteomes" id="UP000583266"/>
    </source>
</evidence>
<keyword evidence="3" id="KW-1185">Reference proteome</keyword>
<proteinExistence type="predicted"/>
<name>A0A848GE65_9BACT</name>
<accession>A0A848GE65</accession>
<organism evidence="2 3">
    <name type="scientific">Chitinophaga fulva</name>
    <dbReference type="NCBI Taxonomy" id="2728842"/>
    <lineage>
        <taxon>Bacteria</taxon>
        <taxon>Pseudomonadati</taxon>
        <taxon>Bacteroidota</taxon>
        <taxon>Chitinophagia</taxon>
        <taxon>Chitinophagales</taxon>
        <taxon>Chitinophagaceae</taxon>
        <taxon>Chitinophaga</taxon>
    </lineage>
</organism>
<feature type="chain" id="PRO_5032797037" evidence="1">
    <location>
        <begin position="20"/>
        <end position="95"/>
    </location>
</feature>
<sequence>MKKIVLAIALFAVSMGAFATETKAKEAAPKVVEFSLNNTKATEKSTKTAAFSECFGFRDGCGSILLVYMSGGTSMQRYRAALRFAESQMDSNGCF</sequence>
<feature type="signal peptide" evidence="1">
    <location>
        <begin position="1"/>
        <end position="19"/>
    </location>
</feature>
<keyword evidence="1" id="KW-0732">Signal</keyword>
<evidence type="ECO:0000313" key="2">
    <source>
        <dbReference type="EMBL" id="NML36784.1"/>
    </source>
</evidence>
<dbReference type="EMBL" id="JABBGC010000001">
    <property type="protein sequence ID" value="NML36784.1"/>
    <property type="molecule type" value="Genomic_DNA"/>
</dbReference>
<dbReference type="RefSeq" id="WP_169223891.1">
    <property type="nucleotide sequence ID" value="NZ_JABBGC010000001.1"/>
</dbReference>
<reference evidence="2 3" key="1">
    <citation type="submission" date="2020-04" db="EMBL/GenBank/DDBJ databases">
        <title>Chitinophaga sp. G-6-1-13 sp. nov., isolated from soil.</title>
        <authorList>
            <person name="Dahal R.H."/>
            <person name="Chaudhary D.K."/>
        </authorList>
    </citation>
    <scope>NUCLEOTIDE SEQUENCE [LARGE SCALE GENOMIC DNA]</scope>
    <source>
        <strain evidence="2 3">G-6-1-13</strain>
    </source>
</reference>
<protein>
    <submittedName>
        <fullName evidence="2">Uncharacterized protein</fullName>
    </submittedName>
</protein>
<comment type="caution">
    <text evidence="2">The sequence shown here is derived from an EMBL/GenBank/DDBJ whole genome shotgun (WGS) entry which is preliminary data.</text>
</comment>
<gene>
    <name evidence="2" type="ORF">HHL17_06200</name>
</gene>
<dbReference type="AlphaFoldDB" id="A0A848GE65"/>